<dbReference type="AlphaFoldDB" id="A0A3R9IGC2"/>
<sequence>MVKSVQHKRHNEEGGQCGHGWHHLNDQEEDQTLLTSQEVVSAVGITSQYDDTCLNNHGNQGDNQGIEIPSAV</sequence>
<dbReference type="Proteomes" id="UP000267593">
    <property type="component" value="Unassembled WGS sequence"/>
</dbReference>
<dbReference type="EMBL" id="RJNJ01000120">
    <property type="protein sequence ID" value="RSI61293.1"/>
    <property type="molecule type" value="Genomic_DNA"/>
</dbReference>
<accession>A0A3R9IGC2</accession>
<evidence type="ECO:0000313" key="3">
    <source>
        <dbReference type="Proteomes" id="UP000267593"/>
    </source>
</evidence>
<feature type="region of interest" description="Disordered" evidence="1">
    <location>
        <begin position="1"/>
        <end position="23"/>
    </location>
</feature>
<organism evidence="2 3">
    <name type="scientific">Streptococcus oralis</name>
    <dbReference type="NCBI Taxonomy" id="1303"/>
    <lineage>
        <taxon>Bacteria</taxon>
        <taxon>Bacillati</taxon>
        <taxon>Bacillota</taxon>
        <taxon>Bacilli</taxon>
        <taxon>Lactobacillales</taxon>
        <taxon>Streptococcaceae</taxon>
        <taxon>Streptococcus</taxon>
    </lineage>
</organism>
<name>A0A3R9IGC2_STROR</name>
<gene>
    <name evidence="2" type="ORF">D8863_10180</name>
</gene>
<evidence type="ECO:0000313" key="2">
    <source>
        <dbReference type="EMBL" id="RSI61293.1"/>
    </source>
</evidence>
<reference evidence="2 3" key="1">
    <citation type="submission" date="2018-11" db="EMBL/GenBank/DDBJ databases">
        <title>Species Designations Belie Phenotypic and Genotypic Heterogeneity in Oral Streptococci.</title>
        <authorList>
            <person name="Velsko I."/>
        </authorList>
    </citation>
    <scope>NUCLEOTIDE SEQUENCE [LARGE SCALE GENOMIC DNA]</scope>
    <source>
        <strain evidence="2 3">BCC63</strain>
    </source>
</reference>
<evidence type="ECO:0000256" key="1">
    <source>
        <dbReference type="SAM" id="MobiDB-lite"/>
    </source>
</evidence>
<protein>
    <submittedName>
        <fullName evidence="2">Uncharacterized protein</fullName>
    </submittedName>
</protein>
<proteinExistence type="predicted"/>
<comment type="caution">
    <text evidence="2">The sequence shown here is derived from an EMBL/GenBank/DDBJ whole genome shotgun (WGS) entry which is preliminary data.</text>
</comment>